<dbReference type="PROSITE" id="PS51421">
    <property type="entry name" value="RAS"/>
    <property type="match status" value="1"/>
</dbReference>
<dbReference type="InterPro" id="IPR001806">
    <property type="entry name" value="Small_GTPase"/>
</dbReference>
<evidence type="ECO:0000313" key="4">
    <source>
        <dbReference type="EMBL" id="KAJ3431027.1"/>
    </source>
</evidence>
<dbReference type="InterPro" id="IPR005225">
    <property type="entry name" value="Small_GTP-bd"/>
</dbReference>
<name>A0AAV7YT46_9EUKA</name>
<dbReference type="SMART" id="SM00174">
    <property type="entry name" value="RHO"/>
    <property type="match status" value="1"/>
</dbReference>
<dbReference type="PANTHER" id="PTHR47977">
    <property type="entry name" value="RAS-RELATED PROTEIN RAB"/>
    <property type="match status" value="1"/>
</dbReference>
<dbReference type="FunFam" id="3.40.50.300:FF:000823">
    <property type="entry name" value="Small GTPase RAB, putative"/>
    <property type="match status" value="1"/>
</dbReference>
<dbReference type="PROSITE" id="PS51420">
    <property type="entry name" value="RHO"/>
    <property type="match status" value="1"/>
</dbReference>
<dbReference type="SMART" id="SM00173">
    <property type="entry name" value="RAS"/>
    <property type="match status" value="1"/>
</dbReference>
<dbReference type="SMART" id="SM00175">
    <property type="entry name" value="RAB"/>
    <property type="match status" value="1"/>
</dbReference>
<keyword evidence="1" id="KW-0547">Nucleotide-binding</keyword>
<protein>
    <submittedName>
        <fullName evidence="4">Ras and ef-hand domain-containing protein</fullName>
    </submittedName>
</protein>
<dbReference type="Proteomes" id="UP001146793">
    <property type="component" value="Unassembled WGS sequence"/>
</dbReference>
<dbReference type="PROSITE" id="PS51419">
    <property type="entry name" value="RAB"/>
    <property type="match status" value="1"/>
</dbReference>
<dbReference type="SUPFAM" id="SSF52540">
    <property type="entry name" value="P-loop containing nucleoside triphosphate hydrolases"/>
    <property type="match status" value="1"/>
</dbReference>
<dbReference type="SMART" id="SM00176">
    <property type="entry name" value="RAN"/>
    <property type="match status" value="1"/>
</dbReference>
<dbReference type="GO" id="GO:0005525">
    <property type="term" value="F:GTP binding"/>
    <property type="evidence" value="ECO:0007669"/>
    <property type="project" value="UniProtKB-KW"/>
</dbReference>
<dbReference type="GO" id="GO:0003924">
    <property type="term" value="F:GTPase activity"/>
    <property type="evidence" value="ECO:0007669"/>
    <property type="project" value="InterPro"/>
</dbReference>
<dbReference type="AlphaFoldDB" id="A0AAV7YT46"/>
<dbReference type="Gene3D" id="3.40.50.300">
    <property type="entry name" value="P-loop containing nucleotide triphosphate hydrolases"/>
    <property type="match status" value="1"/>
</dbReference>
<evidence type="ECO:0000256" key="1">
    <source>
        <dbReference type="ARBA" id="ARBA00022741"/>
    </source>
</evidence>
<dbReference type="CDD" id="cd00154">
    <property type="entry name" value="Rab"/>
    <property type="match status" value="1"/>
</dbReference>
<accession>A0AAV7YT46</accession>
<dbReference type="Pfam" id="PF00071">
    <property type="entry name" value="Ras"/>
    <property type="match status" value="1"/>
</dbReference>
<organism evidence="4 5">
    <name type="scientific">Anaeramoeba flamelloides</name>
    <dbReference type="NCBI Taxonomy" id="1746091"/>
    <lineage>
        <taxon>Eukaryota</taxon>
        <taxon>Metamonada</taxon>
        <taxon>Anaeramoebidae</taxon>
        <taxon>Anaeramoeba</taxon>
    </lineage>
</organism>
<keyword evidence="2" id="KW-0342">GTP-binding</keyword>
<proteinExistence type="predicted"/>
<evidence type="ECO:0000256" key="2">
    <source>
        <dbReference type="ARBA" id="ARBA00023134"/>
    </source>
</evidence>
<evidence type="ECO:0000313" key="5">
    <source>
        <dbReference type="Proteomes" id="UP001146793"/>
    </source>
</evidence>
<comment type="caution">
    <text evidence="4">The sequence shown here is derived from an EMBL/GenBank/DDBJ whole genome shotgun (WGS) entry which is preliminary data.</text>
</comment>
<dbReference type="PRINTS" id="PR00449">
    <property type="entry name" value="RASTRNSFRMNG"/>
</dbReference>
<dbReference type="InterPro" id="IPR050227">
    <property type="entry name" value="Rab"/>
</dbReference>
<dbReference type="InterPro" id="IPR027417">
    <property type="entry name" value="P-loop_NTPase"/>
</dbReference>
<dbReference type="NCBIfam" id="TIGR00231">
    <property type="entry name" value="small_GTP"/>
    <property type="match status" value="1"/>
</dbReference>
<feature type="region of interest" description="Disordered" evidence="3">
    <location>
        <begin position="184"/>
        <end position="203"/>
    </location>
</feature>
<sequence>MTLTPQKIVLLGDSGVGKSSIAIRYFYNKFNSTIEATIGATFINQTVQVSTDYEVRLQIWDTAGQERYHSLTLMYFRGAKGVVIVFDVTNQASFRKAKKWFEEILLRGLENSRVVLVGNKIDCKKSDRIVDQSKAEEYAKENGIMYCETSAKTGEGVKEMFFNLAKELPIITQQENSDLELSYNDTETEENQTSETTHKGSCC</sequence>
<evidence type="ECO:0000256" key="3">
    <source>
        <dbReference type="SAM" id="MobiDB-lite"/>
    </source>
</evidence>
<gene>
    <name evidence="4" type="ORF">M0812_02703</name>
</gene>
<dbReference type="EMBL" id="JANTQA010000048">
    <property type="protein sequence ID" value="KAJ3431027.1"/>
    <property type="molecule type" value="Genomic_DNA"/>
</dbReference>
<reference evidence="4" key="1">
    <citation type="submission" date="2022-08" db="EMBL/GenBank/DDBJ databases">
        <title>Novel sulphate-reducing endosymbionts in the free-living metamonad Anaeramoeba.</title>
        <authorList>
            <person name="Jerlstrom-Hultqvist J."/>
            <person name="Cepicka I."/>
            <person name="Gallot-Lavallee L."/>
            <person name="Salas-Leiva D."/>
            <person name="Curtis B.A."/>
            <person name="Zahonova K."/>
            <person name="Pipaliya S."/>
            <person name="Dacks J."/>
            <person name="Roger A.J."/>
        </authorList>
    </citation>
    <scope>NUCLEOTIDE SEQUENCE</scope>
    <source>
        <strain evidence="4">Busselton2</strain>
    </source>
</reference>